<dbReference type="Proteomes" id="UP000479710">
    <property type="component" value="Unassembled WGS sequence"/>
</dbReference>
<comment type="caution">
    <text evidence="2">The sequence shown here is derived from an EMBL/GenBank/DDBJ whole genome shotgun (WGS) entry which is preliminary data.</text>
</comment>
<protein>
    <submittedName>
        <fullName evidence="2">Uncharacterized protein</fullName>
    </submittedName>
</protein>
<feature type="compositionally biased region" description="Low complexity" evidence="1">
    <location>
        <begin position="70"/>
        <end position="85"/>
    </location>
</feature>
<evidence type="ECO:0000256" key="1">
    <source>
        <dbReference type="SAM" id="MobiDB-lite"/>
    </source>
</evidence>
<dbReference type="AlphaFoldDB" id="A0A6G1E505"/>
<organism evidence="2 3">
    <name type="scientific">Oryza meyeriana var. granulata</name>
    <dbReference type="NCBI Taxonomy" id="110450"/>
    <lineage>
        <taxon>Eukaryota</taxon>
        <taxon>Viridiplantae</taxon>
        <taxon>Streptophyta</taxon>
        <taxon>Embryophyta</taxon>
        <taxon>Tracheophyta</taxon>
        <taxon>Spermatophyta</taxon>
        <taxon>Magnoliopsida</taxon>
        <taxon>Liliopsida</taxon>
        <taxon>Poales</taxon>
        <taxon>Poaceae</taxon>
        <taxon>BOP clade</taxon>
        <taxon>Oryzoideae</taxon>
        <taxon>Oryzeae</taxon>
        <taxon>Oryzinae</taxon>
        <taxon>Oryza</taxon>
        <taxon>Oryza meyeriana</taxon>
    </lineage>
</organism>
<proteinExistence type="predicted"/>
<feature type="region of interest" description="Disordered" evidence="1">
    <location>
        <begin position="1"/>
        <end position="115"/>
    </location>
</feature>
<evidence type="ECO:0000313" key="2">
    <source>
        <dbReference type="EMBL" id="KAF0919807.1"/>
    </source>
</evidence>
<reference evidence="2 3" key="1">
    <citation type="submission" date="2019-11" db="EMBL/GenBank/DDBJ databases">
        <title>Whole genome sequence of Oryza granulata.</title>
        <authorList>
            <person name="Li W."/>
        </authorList>
    </citation>
    <scope>NUCLEOTIDE SEQUENCE [LARGE SCALE GENOMIC DNA]</scope>
    <source>
        <strain evidence="3">cv. Menghai</strain>
        <tissue evidence="2">Leaf</tissue>
    </source>
</reference>
<feature type="compositionally biased region" description="Low complexity" evidence="1">
    <location>
        <begin position="34"/>
        <end position="48"/>
    </location>
</feature>
<name>A0A6G1E505_9ORYZ</name>
<sequence>MEKIIRTEADSIAEEPRLPGGPDGRTPTRRRPLARLAARPLGRSPAPRMASPPKDGSASPQPGEEGVTPAAGSSSAADGSSTPMASSPPPALRIQAGAGGSSPETPTSSRARCAL</sequence>
<dbReference type="EMBL" id="SPHZ02000005">
    <property type="protein sequence ID" value="KAF0919807.1"/>
    <property type="molecule type" value="Genomic_DNA"/>
</dbReference>
<gene>
    <name evidence="2" type="ORF">E2562_031668</name>
</gene>
<keyword evidence="3" id="KW-1185">Reference proteome</keyword>
<feature type="compositionally biased region" description="Polar residues" evidence="1">
    <location>
        <begin position="102"/>
        <end position="115"/>
    </location>
</feature>
<evidence type="ECO:0000313" key="3">
    <source>
        <dbReference type="Proteomes" id="UP000479710"/>
    </source>
</evidence>
<feature type="compositionally biased region" description="Basic and acidic residues" evidence="1">
    <location>
        <begin position="1"/>
        <end position="17"/>
    </location>
</feature>
<accession>A0A6G1E505</accession>